<evidence type="ECO:0000256" key="4">
    <source>
        <dbReference type="ARBA" id="ARBA00023163"/>
    </source>
</evidence>
<comment type="similarity">
    <text evidence="1">Belongs to the sigma-70 factor family. ECF subfamily.</text>
</comment>
<reference evidence="7" key="1">
    <citation type="submission" date="2019-11" db="EMBL/GenBank/DDBJ databases">
        <authorList>
            <person name="Feng L."/>
        </authorList>
    </citation>
    <scope>NUCLEOTIDE SEQUENCE</scope>
    <source>
        <strain evidence="7">BintestinalisLFYP9</strain>
    </source>
</reference>
<name>A0A6N2UYF0_9BACE</name>
<dbReference type="GO" id="GO:0003677">
    <property type="term" value="F:DNA binding"/>
    <property type="evidence" value="ECO:0007669"/>
    <property type="project" value="InterPro"/>
</dbReference>
<dbReference type="InterPro" id="IPR039425">
    <property type="entry name" value="RNA_pol_sigma-70-like"/>
</dbReference>
<organism evidence="7">
    <name type="scientific">Bacteroides intestinalis</name>
    <dbReference type="NCBI Taxonomy" id="329854"/>
    <lineage>
        <taxon>Bacteria</taxon>
        <taxon>Pseudomonadati</taxon>
        <taxon>Bacteroidota</taxon>
        <taxon>Bacteroidia</taxon>
        <taxon>Bacteroidales</taxon>
        <taxon>Bacteroidaceae</taxon>
        <taxon>Bacteroides</taxon>
    </lineage>
</organism>
<feature type="domain" description="RNA polymerase sigma factor 70 region 4 type 2" evidence="6">
    <location>
        <begin position="117"/>
        <end position="162"/>
    </location>
</feature>
<dbReference type="SUPFAM" id="SSF88659">
    <property type="entry name" value="Sigma3 and sigma4 domains of RNA polymerase sigma factors"/>
    <property type="match status" value="1"/>
</dbReference>
<gene>
    <name evidence="7" type="primary">ylaC_1</name>
    <name evidence="7" type="ORF">BILFYP9_02298</name>
</gene>
<dbReference type="InterPro" id="IPR013324">
    <property type="entry name" value="RNA_pol_sigma_r3/r4-like"/>
</dbReference>
<dbReference type="InterPro" id="IPR007627">
    <property type="entry name" value="RNA_pol_sigma70_r2"/>
</dbReference>
<keyword evidence="4" id="KW-0804">Transcription</keyword>
<evidence type="ECO:0000313" key="7">
    <source>
        <dbReference type="EMBL" id="VYT22357.1"/>
    </source>
</evidence>
<dbReference type="Pfam" id="PF04542">
    <property type="entry name" value="Sigma70_r2"/>
    <property type="match status" value="1"/>
</dbReference>
<dbReference type="NCBIfam" id="TIGR02937">
    <property type="entry name" value="sigma70-ECF"/>
    <property type="match status" value="1"/>
</dbReference>
<evidence type="ECO:0000259" key="6">
    <source>
        <dbReference type="Pfam" id="PF08281"/>
    </source>
</evidence>
<dbReference type="InterPro" id="IPR014284">
    <property type="entry name" value="RNA_pol_sigma-70_dom"/>
</dbReference>
<evidence type="ECO:0000259" key="5">
    <source>
        <dbReference type="Pfam" id="PF04542"/>
    </source>
</evidence>
<dbReference type="GO" id="GO:0006352">
    <property type="term" value="P:DNA-templated transcription initiation"/>
    <property type="evidence" value="ECO:0007669"/>
    <property type="project" value="InterPro"/>
</dbReference>
<sequence>MEDLKATTPCLITDSYKEYYPSVCSYIYYRINNWETARDLSQDVFLRLMDYKQMLRSDTVKYFIFTIARNLLNDYLRRYYKKQEITSYIYDHAITYTNETESLIIAKELSLLEKHKLGMLSDQRRKVYTMNRFEEKSISEISTELKISPRTVEGHLFKSRREIRQFIKLLYAI</sequence>
<proteinExistence type="inferred from homology"/>
<evidence type="ECO:0000256" key="1">
    <source>
        <dbReference type="ARBA" id="ARBA00010641"/>
    </source>
</evidence>
<protein>
    <submittedName>
        <fullName evidence="7">RNA polymerase sigma factor YlaC</fullName>
    </submittedName>
</protein>
<dbReference type="EMBL" id="CACRSU010000020">
    <property type="protein sequence ID" value="VYT22357.1"/>
    <property type="molecule type" value="Genomic_DNA"/>
</dbReference>
<dbReference type="RefSeq" id="WP_138292635.1">
    <property type="nucleotide sequence ID" value="NZ_BAABZC010000002.1"/>
</dbReference>
<dbReference type="GO" id="GO:0016987">
    <property type="term" value="F:sigma factor activity"/>
    <property type="evidence" value="ECO:0007669"/>
    <property type="project" value="UniProtKB-KW"/>
</dbReference>
<dbReference type="PANTHER" id="PTHR43133:SF46">
    <property type="entry name" value="RNA POLYMERASE SIGMA-70 FACTOR ECF SUBFAMILY"/>
    <property type="match status" value="1"/>
</dbReference>
<dbReference type="PANTHER" id="PTHR43133">
    <property type="entry name" value="RNA POLYMERASE ECF-TYPE SIGMA FACTO"/>
    <property type="match status" value="1"/>
</dbReference>
<dbReference type="SUPFAM" id="SSF88946">
    <property type="entry name" value="Sigma2 domain of RNA polymerase sigma factors"/>
    <property type="match status" value="1"/>
</dbReference>
<dbReference type="Gene3D" id="1.10.1740.10">
    <property type="match status" value="1"/>
</dbReference>
<evidence type="ECO:0000256" key="2">
    <source>
        <dbReference type="ARBA" id="ARBA00023015"/>
    </source>
</evidence>
<keyword evidence="2" id="KW-0805">Transcription regulation</keyword>
<keyword evidence="3" id="KW-0731">Sigma factor</keyword>
<dbReference type="InterPro" id="IPR036388">
    <property type="entry name" value="WH-like_DNA-bd_sf"/>
</dbReference>
<accession>A0A6N2UYF0</accession>
<feature type="domain" description="RNA polymerase sigma-70 region 2" evidence="5">
    <location>
        <begin position="16"/>
        <end position="78"/>
    </location>
</feature>
<dbReference type="AlphaFoldDB" id="A0A6N2UYF0"/>
<dbReference type="Pfam" id="PF08281">
    <property type="entry name" value="Sigma70_r4_2"/>
    <property type="match status" value="1"/>
</dbReference>
<dbReference type="InterPro" id="IPR013249">
    <property type="entry name" value="RNA_pol_sigma70_r4_t2"/>
</dbReference>
<dbReference type="Gene3D" id="1.10.10.10">
    <property type="entry name" value="Winged helix-like DNA-binding domain superfamily/Winged helix DNA-binding domain"/>
    <property type="match status" value="1"/>
</dbReference>
<dbReference type="InterPro" id="IPR013325">
    <property type="entry name" value="RNA_pol_sigma_r2"/>
</dbReference>
<evidence type="ECO:0000256" key="3">
    <source>
        <dbReference type="ARBA" id="ARBA00023082"/>
    </source>
</evidence>